<proteinExistence type="predicted"/>
<dbReference type="AlphaFoldDB" id="A0A6J3KV49"/>
<evidence type="ECO:0000313" key="3">
    <source>
        <dbReference type="RefSeq" id="XP_033356965.1"/>
    </source>
</evidence>
<sequence>MVVSSDPKNLNLAQQLAADREQWLREANRVANRPKNQSHNTTLVSKRTTTDSQPQTSAQLPSRPLDDRMKPKCPKCLRIRHTAEKCYSRNFPFASQGKIPPRVNQTTENPEEAYLELTAPPPEDYYQSYCNEETEEEPDSSSIPEQESTL</sequence>
<gene>
    <name evidence="3" type="primary">LOC117237288</name>
</gene>
<dbReference type="RefSeq" id="XP_033356965.1">
    <property type="nucleotide sequence ID" value="XM_033501074.1"/>
</dbReference>
<feature type="region of interest" description="Disordered" evidence="1">
    <location>
        <begin position="28"/>
        <end position="71"/>
    </location>
</feature>
<protein>
    <submittedName>
        <fullName evidence="3">Uncharacterized protein LOC117237288</fullName>
    </submittedName>
</protein>
<evidence type="ECO:0000313" key="2">
    <source>
        <dbReference type="Proteomes" id="UP000504631"/>
    </source>
</evidence>
<evidence type="ECO:0000256" key="1">
    <source>
        <dbReference type="SAM" id="MobiDB-lite"/>
    </source>
</evidence>
<reference evidence="3" key="1">
    <citation type="submission" date="2025-08" db="UniProtKB">
        <authorList>
            <consortium name="RefSeq"/>
        </authorList>
    </citation>
    <scope>IDENTIFICATION</scope>
    <source>
        <tissue evidence="3">Muscle</tissue>
    </source>
</reference>
<dbReference type="KEGG" id="bvk:117237288"/>
<organism evidence="2 3">
    <name type="scientific">Bombus vosnesenskii</name>
    <dbReference type="NCBI Taxonomy" id="207650"/>
    <lineage>
        <taxon>Eukaryota</taxon>
        <taxon>Metazoa</taxon>
        <taxon>Ecdysozoa</taxon>
        <taxon>Arthropoda</taxon>
        <taxon>Hexapoda</taxon>
        <taxon>Insecta</taxon>
        <taxon>Pterygota</taxon>
        <taxon>Neoptera</taxon>
        <taxon>Endopterygota</taxon>
        <taxon>Hymenoptera</taxon>
        <taxon>Apocrita</taxon>
        <taxon>Aculeata</taxon>
        <taxon>Apoidea</taxon>
        <taxon>Anthophila</taxon>
        <taxon>Apidae</taxon>
        <taxon>Bombus</taxon>
        <taxon>Pyrobombus</taxon>
    </lineage>
</organism>
<name>A0A6J3KV49_9HYME</name>
<accession>A0A6J3KV49</accession>
<dbReference type="GeneID" id="117237288"/>
<feature type="compositionally biased region" description="Polar residues" evidence="1">
    <location>
        <begin position="140"/>
        <end position="150"/>
    </location>
</feature>
<feature type="compositionally biased region" description="Polar residues" evidence="1">
    <location>
        <begin position="34"/>
        <end position="60"/>
    </location>
</feature>
<feature type="region of interest" description="Disordered" evidence="1">
    <location>
        <begin position="114"/>
        <end position="150"/>
    </location>
</feature>
<dbReference type="Proteomes" id="UP000504631">
    <property type="component" value="Unplaced"/>
</dbReference>
<keyword evidence="2" id="KW-1185">Reference proteome</keyword>